<protein>
    <submittedName>
        <fullName evidence="2">Uncharacterized protein</fullName>
    </submittedName>
</protein>
<organism evidence="2 3">
    <name type="scientific">Chlorobium limicola</name>
    <dbReference type="NCBI Taxonomy" id="1092"/>
    <lineage>
        <taxon>Bacteria</taxon>
        <taxon>Pseudomonadati</taxon>
        <taxon>Chlorobiota</taxon>
        <taxon>Chlorobiia</taxon>
        <taxon>Chlorobiales</taxon>
        <taxon>Chlorobiaceae</taxon>
        <taxon>Chlorobium/Pelodictyon group</taxon>
        <taxon>Chlorobium</taxon>
    </lineage>
</organism>
<dbReference type="AlphaFoldDB" id="A0A101JQ99"/>
<accession>A0A101JQ99</accession>
<reference evidence="2 3" key="1">
    <citation type="submission" date="2015-10" db="EMBL/GenBank/DDBJ databases">
        <title>Draft Genome Sequence of Chlorobium limicola strain Frasassi Growing under Artificial Lighting in the Frasassi Cave System.</title>
        <authorList>
            <person name="Mansor M."/>
            <person name="Macalady J."/>
        </authorList>
    </citation>
    <scope>NUCLEOTIDE SEQUENCE [LARGE SCALE GENOMIC DNA]</scope>
    <source>
        <strain evidence="2 3">Frasassi</strain>
    </source>
</reference>
<keyword evidence="3" id="KW-1185">Reference proteome</keyword>
<proteinExistence type="predicted"/>
<evidence type="ECO:0000256" key="1">
    <source>
        <dbReference type="SAM" id="Phobius"/>
    </source>
</evidence>
<evidence type="ECO:0000313" key="3">
    <source>
        <dbReference type="Proteomes" id="UP000053937"/>
    </source>
</evidence>
<sequence>MIMRYKGTDILSAAVVGQNILSPFALSRVFYRDGSAYRRVSGVRNGVRTIFSGIMLSVFCCFYSPARIPALFIPVRPMQICGTASRMSC</sequence>
<keyword evidence="1" id="KW-1133">Transmembrane helix</keyword>
<evidence type="ECO:0000313" key="2">
    <source>
        <dbReference type="EMBL" id="KUL31198.1"/>
    </source>
</evidence>
<dbReference type="Proteomes" id="UP000053937">
    <property type="component" value="Unassembled WGS sequence"/>
</dbReference>
<feature type="transmembrane region" description="Helical" evidence="1">
    <location>
        <begin position="46"/>
        <end position="66"/>
    </location>
</feature>
<name>A0A101JQ99_CHLLI</name>
<keyword evidence="1" id="KW-0812">Transmembrane</keyword>
<dbReference type="EMBL" id="LMBR01000069">
    <property type="protein sequence ID" value="KUL31198.1"/>
    <property type="molecule type" value="Genomic_DNA"/>
</dbReference>
<gene>
    <name evidence="2" type="ORF">ASB62_03275</name>
</gene>
<keyword evidence="1" id="KW-0472">Membrane</keyword>
<comment type="caution">
    <text evidence="2">The sequence shown here is derived from an EMBL/GenBank/DDBJ whole genome shotgun (WGS) entry which is preliminary data.</text>
</comment>